<evidence type="ECO:0000256" key="4">
    <source>
        <dbReference type="ARBA" id="ARBA00022691"/>
    </source>
</evidence>
<keyword evidence="7" id="KW-1185">Reference proteome</keyword>
<name>A0ABT0L4D3_9GAMM</name>
<protein>
    <submittedName>
        <fullName evidence="6">RNA methyltransferase</fullName>
    </submittedName>
</protein>
<evidence type="ECO:0000256" key="3">
    <source>
        <dbReference type="ARBA" id="ARBA00022679"/>
    </source>
</evidence>
<dbReference type="PANTHER" id="PTHR42786">
    <property type="entry name" value="TRNA/RRNA METHYLTRANSFERASE"/>
    <property type="match status" value="1"/>
</dbReference>
<dbReference type="InterPro" id="IPR004384">
    <property type="entry name" value="RNA_MeTrfase_TrmJ/LasT"/>
</dbReference>
<evidence type="ECO:0000256" key="2">
    <source>
        <dbReference type="ARBA" id="ARBA00022603"/>
    </source>
</evidence>
<dbReference type="GO" id="GO:0008168">
    <property type="term" value="F:methyltransferase activity"/>
    <property type="evidence" value="ECO:0007669"/>
    <property type="project" value="UniProtKB-KW"/>
</dbReference>
<dbReference type="EMBL" id="JAKILK010000012">
    <property type="protein sequence ID" value="MCL1118601.1"/>
    <property type="molecule type" value="Genomic_DNA"/>
</dbReference>
<dbReference type="RefSeq" id="WP_188843501.1">
    <property type="nucleotide sequence ID" value="NZ_BMOT01000014.1"/>
</dbReference>
<dbReference type="Pfam" id="PF00588">
    <property type="entry name" value="SpoU_methylase"/>
    <property type="match status" value="1"/>
</dbReference>
<dbReference type="Gene3D" id="3.40.1280.10">
    <property type="match status" value="1"/>
</dbReference>
<feature type="domain" description="tRNA/rRNA methyltransferase SpoU type" evidence="5">
    <location>
        <begin position="30"/>
        <end position="167"/>
    </location>
</feature>
<dbReference type="InterPro" id="IPR029026">
    <property type="entry name" value="tRNA_m1G_MTases_N"/>
</dbReference>
<evidence type="ECO:0000259" key="5">
    <source>
        <dbReference type="Pfam" id="PF00588"/>
    </source>
</evidence>
<comment type="caution">
    <text evidence="6">The sequence shown here is derived from an EMBL/GenBank/DDBJ whole genome shotgun (WGS) entry which is preliminary data.</text>
</comment>
<comment type="similarity">
    <text evidence="1">Belongs to the class IV-like SAM-binding methyltransferase superfamily. RNA methyltransferase TrmH family.</text>
</comment>
<evidence type="ECO:0000256" key="1">
    <source>
        <dbReference type="ARBA" id="ARBA00007228"/>
    </source>
</evidence>
<dbReference type="GO" id="GO:0032259">
    <property type="term" value="P:methylation"/>
    <property type="evidence" value="ECO:0007669"/>
    <property type="project" value="UniProtKB-KW"/>
</dbReference>
<keyword evidence="3" id="KW-0808">Transferase</keyword>
<keyword evidence="2 6" id="KW-0489">Methyltransferase</keyword>
<dbReference type="CDD" id="cd18098">
    <property type="entry name" value="SpoU-like"/>
    <property type="match status" value="1"/>
</dbReference>
<evidence type="ECO:0000313" key="6">
    <source>
        <dbReference type="EMBL" id="MCL1118601.1"/>
    </source>
</evidence>
<dbReference type="InterPro" id="IPR001537">
    <property type="entry name" value="SpoU_MeTrfase"/>
</dbReference>
<dbReference type="Proteomes" id="UP001203212">
    <property type="component" value="Unassembled WGS sequence"/>
</dbReference>
<reference evidence="6 7" key="1">
    <citation type="submission" date="2022-01" db="EMBL/GenBank/DDBJ databases">
        <title>Whole genome-based taxonomy of the Shewanellaceae.</title>
        <authorList>
            <person name="Martin-Rodriguez A.J."/>
        </authorList>
    </citation>
    <scope>NUCLEOTIDE SEQUENCE [LARGE SCALE GENOMIC DNA]</scope>
    <source>
        <strain evidence="6 7">JCM 17801</strain>
    </source>
</reference>
<evidence type="ECO:0000313" key="7">
    <source>
        <dbReference type="Proteomes" id="UP001203212"/>
    </source>
</evidence>
<sequence length="203" mass="22402">MPDNQVVDSCLVSQTEQESVQCVVPNEPHVAIGLVNPKTPVNVGGIMRASGCYGVNQVFYTGRRYDLAVKAEAQYEVDKKQAARTIPLQGVESLLEQVPANSKIICVDLVVGAIPLPQFTHPEKAFYIFGPEDGSIPQHIIDAADDVVYVPTKGCMNLAASVNVLLYDRLAKSTEHQTDDKLIMKSRDNNNRTRVKHWLKKTV</sequence>
<dbReference type="InterPro" id="IPR029028">
    <property type="entry name" value="Alpha/beta_knot_MTases"/>
</dbReference>
<keyword evidence="4" id="KW-0949">S-adenosyl-L-methionine</keyword>
<dbReference type="PANTHER" id="PTHR42786:SF6">
    <property type="entry name" value="TRNA_RRNA METHYLTRANSFERASE SPOU TYPE DOMAIN-CONTAINING PROTEIN"/>
    <property type="match status" value="1"/>
</dbReference>
<organism evidence="6 7">
    <name type="scientific">Shewanella aestuarii</name>
    <dbReference type="NCBI Taxonomy" id="1028752"/>
    <lineage>
        <taxon>Bacteria</taxon>
        <taxon>Pseudomonadati</taxon>
        <taxon>Pseudomonadota</taxon>
        <taxon>Gammaproteobacteria</taxon>
        <taxon>Alteromonadales</taxon>
        <taxon>Shewanellaceae</taxon>
        <taxon>Shewanella</taxon>
    </lineage>
</organism>
<accession>A0ABT0L4D3</accession>
<proteinExistence type="inferred from homology"/>
<gene>
    <name evidence="6" type="ORF">L2689_15285</name>
</gene>
<dbReference type="SUPFAM" id="SSF75217">
    <property type="entry name" value="alpha/beta knot"/>
    <property type="match status" value="1"/>
</dbReference>